<evidence type="ECO:0000256" key="5">
    <source>
        <dbReference type="ARBA" id="ARBA00022801"/>
    </source>
</evidence>
<evidence type="ECO:0000256" key="4">
    <source>
        <dbReference type="ARBA" id="ARBA00022729"/>
    </source>
</evidence>
<evidence type="ECO:0000256" key="7">
    <source>
        <dbReference type="ARBA" id="ARBA00023145"/>
    </source>
</evidence>
<dbReference type="PRINTS" id="PR00705">
    <property type="entry name" value="PAPAIN"/>
</dbReference>
<dbReference type="EnsemblMetazoa" id="XM_038190064.1">
    <property type="protein sequence ID" value="XP_038045992.1"/>
    <property type="gene ID" value="LOC119720396"/>
</dbReference>
<dbReference type="PANTHER" id="PTHR12411">
    <property type="entry name" value="CYSTEINE PROTEASE FAMILY C1-RELATED"/>
    <property type="match status" value="1"/>
</dbReference>
<feature type="chain" id="PRO_5037700485" description="Cathepsin F" evidence="10">
    <location>
        <begin position="21"/>
        <end position="453"/>
    </location>
</feature>
<evidence type="ECO:0000256" key="8">
    <source>
        <dbReference type="ARBA" id="ARBA00023157"/>
    </source>
</evidence>
<keyword evidence="6" id="KW-0788">Thiol protease</keyword>
<dbReference type="GO" id="GO:0004869">
    <property type="term" value="F:cysteine-type endopeptidase inhibitor activity"/>
    <property type="evidence" value="ECO:0007669"/>
    <property type="project" value="InterPro"/>
</dbReference>
<dbReference type="InterPro" id="IPR000668">
    <property type="entry name" value="Peptidase_C1A_C"/>
</dbReference>
<feature type="domain" description="Cathepsin propeptide inhibitor" evidence="13">
    <location>
        <begin position="148"/>
        <end position="206"/>
    </location>
</feature>
<dbReference type="CDD" id="cd00042">
    <property type="entry name" value="CY"/>
    <property type="match status" value="1"/>
</dbReference>
<dbReference type="InterPro" id="IPR013201">
    <property type="entry name" value="Prot_inhib_I29"/>
</dbReference>
<keyword evidence="5" id="KW-0378">Hydrolase</keyword>
<dbReference type="CDD" id="cd02248">
    <property type="entry name" value="Peptidase_C1A"/>
    <property type="match status" value="1"/>
</dbReference>
<dbReference type="Gene3D" id="3.90.70.10">
    <property type="entry name" value="Cysteine proteinases"/>
    <property type="match status" value="1"/>
</dbReference>
<keyword evidence="15" id="KW-1185">Reference proteome</keyword>
<dbReference type="SMART" id="SM00848">
    <property type="entry name" value="Inhibitor_I29"/>
    <property type="match status" value="1"/>
</dbReference>
<sequence>MGYVLQIVLAVFLFVCSTEAFGRRVGGLQYIDQEDDDIQNLARFAVDEINKKSNDYFRAKLVEVRQAQSQVVSGILYHMNITIWDTVCSKIEFVTDLKDCKFNNQEKKQRCSVNLWVVPWDNVKSLEDYHCTPESDKVSETFPFYQEFEDFRKKYERPYEKNSDEYVKRYYLFSDNMERVRVLNENERGTATYGATKFADLHPDEFKKMYTGLKVPAKSSSHSDMKQAKIPDGPTPASFDWRTLGAVTKVKNQEQCGSCWAFSTTGNIEGQWKIKKGKLVSLSEQQLVDCDKIDEGCDGGLPSDAYKETIRMGGLETEGEYPYKAEDEKCELNKKDIRVYINGSVNITSDETKMTTWLANNGPISIGINAAMMQFYFGGVAHPFKLFCNPQSLDHGVLIVGYGTKPGILWGENPYWIVKNSWGPDWGVQGYYLVYRGDGVCGLNTMCTSSVVN</sequence>
<dbReference type="Gene3D" id="3.10.450.10">
    <property type="match status" value="1"/>
</dbReference>
<evidence type="ECO:0000256" key="3">
    <source>
        <dbReference type="ARBA" id="ARBA00022670"/>
    </source>
</evidence>
<dbReference type="Proteomes" id="UP000887568">
    <property type="component" value="Unplaced"/>
</dbReference>
<dbReference type="FunFam" id="3.90.70.10:FF:000130">
    <property type="entry name" value="Cysteine proteinase 1"/>
    <property type="match status" value="1"/>
</dbReference>
<reference evidence="14" key="1">
    <citation type="submission" date="2022-11" db="UniProtKB">
        <authorList>
            <consortium name="EnsemblMetazoa"/>
        </authorList>
    </citation>
    <scope>IDENTIFICATION</scope>
</reference>
<dbReference type="GeneID" id="119720396"/>
<keyword evidence="4 10" id="KW-0732">Signal</keyword>
<comment type="similarity">
    <text evidence="2">Belongs to the cystatin family.</text>
</comment>
<dbReference type="OMA" id="RSATPFW"/>
<dbReference type="SMART" id="SM00645">
    <property type="entry name" value="Pept_C1"/>
    <property type="match status" value="1"/>
</dbReference>
<dbReference type="InterPro" id="IPR038765">
    <property type="entry name" value="Papain-like_cys_pep_sf"/>
</dbReference>
<dbReference type="OrthoDB" id="387093at2759"/>
<organism evidence="14 15">
    <name type="scientific">Patiria miniata</name>
    <name type="common">Bat star</name>
    <name type="synonym">Asterina miniata</name>
    <dbReference type="NCBI Taxonomy" id="46514"/>
    <lineage>
        <taxon>Eukaryota</taxon>
        <taxon>Metazoa</taxon>
        <taxon>Echinodermata</taxon>
        <taxon>Eleutherozoa</taxon>
        <taxon>Asterozoa</taxon>
        <taxon>Asteroidea</taxon>
        <taxon>Valvatacea</taxon>
        <taxon>Valvatida</taxon>
        <taxon>Asterinidae</taxon>
        <taxon>Patiria</taxon>
    </lineage>
</organism>
<dbReference type="FunFam" id="3.10.450.10:FF:000004">
    <property type="entry name" value="Cystatin C"/>
    <property type="match status" value="1"/>
</dbReference>
<evidence type="ECO:0008006" key="16">
    <source>
        <dbReference type="Google" id="ProtNLM"/>
    </source>
</evidence>
<dbReference type="InterPro" id="IPR039417">
    <property type="entry name" value="Peptidase_C1A_papain-like"/>
</dbReference>
<dbReference type="GO" id="GO:0008234">
    <property type="term" value="F:cysteine-type peptidase activity"/>
    <property type="evidence" value="ECO:0007669"/>
    <property type="project" value="UniProtKB-KW"/>
</dbReference>
<feature type="signal peptide" evidence="10">
    <location>
        <begin position="1"/>
        <end position="20"/>
    </location>
</feature>
<dbReference type="Pfam" id="PF00031">
    <property type="entry name" value="Cystatin"/>
    <property type="match status" value="1"/>
</dbReference>
<evidence type="ECO:0000313" key="15">
    <source>
        <dbReference type="Proteomes" id="UP000887568"/>
    </source>
</evidence>
<feature type="domain" description="Peptidase C1A papain C-terminal" evidence="12">
    <location>
        <begin position="235"/>
        <end position="451"/>
    </location>
</feature>
<evidence type="ECO:0000256" key="6">
    <source>
        <dbReference type="ARBA" id="ARBA00022807"/>
    </source>
</evidence>
<dbReference type="InterPro" id="IPR000010">
    <property type="entry name" value="Cystatin_dom"/>
</dbReference>
<dbReference type="PROSITE" id="PS00139">
    <property type="entry name" value="THIOL_PROTEASE_CYS"/>
    <property type="match status" value="1"/>
</dbReference>
<dbReference type="Pfam" id="PF08246">
    <property type="entry name" value="Inhibitor_I29"/>
    <property type="match status" value="1"/>
</dbReference>
<dbReference type="PROSITE" id="PS00639">
    <property type="entry name" value="THIOL_PROTEASE_HIS"/>
    <property type="match status" value="1"/>
</dbReference>
<evidence type="ECO:0000256" key="1">
    <source>
        <dbReference type="ARBA" id="ARBA00008455"/>
    </source>
</evidence>
<dbReference type="InterPro" id="IPR000169">
    <property type="entry name" value="Pept_cys_AS"/>
</dbReference>
<dbReference type="InterPro" id="IPR025660">
    <property type="entry name" value="Pept_his_AS"/>
</dbReference>
<comment type="similarity">
    <text evidence="1">Belongs to the peptidase C1 family.</text>
</comment>
<dbReference type="RefSeq" id="XP_038045992.1">
    <property type="nucleotide sequence ID" value="XM_038190064.1"/>
</dbReference>
<dbReference type="InterPro" id="IPR046350">
    <property type="entry name" value="Cystatin_sf"/>
</dbReference>
<keyword evidence="8" id="KW-1015">Disulfide bond</keyword>
<dbReference type="SUPFAM" id="SSF54403">
    <property type="entry name" value="Cystatin/monellin"/>
    <property type="match status" value="1"/>
</dbReference>
<evidence type="ECO:0000256" key="2">
    <source>
        <dbReference type="ARBA" id="ARBA00009403"/>
    </source>
</evidence>
<protein>
    <recommendedName>
        <fullName evidence="16">Cathepsin F</fullName>
    </recommendedName>
</protein>
<keyword evidence="9" id="KW-0325">Glycoprotein</keyword>
<dbReference type="PROSITE" id="PS00640">
    <property type="entry name" value="THIOL_PROTEASE_ASN"/>
    <property type="match status" value="1"/>
</dbReference>
<evidence type="ECO:0000259" key="13">
    <source>
        <dbReference type="SMART" id="SM00848"/>
    </source>
</evidence>
<dbReference type="AlphaFoldDB" id="A0A913Z2Q7"/>
<proteinExistence type="inferred from homology"/>
<feature type="domain" description="Cystatin" evidence="11">
    <location>
        <begin position="23"/>
        <end position="132"/>
    </location>
</feature>
<dbReference type="GO" id="GO:0006508">
    <property type="term" value="P:proteolysis"/>
    <property type="evidence" value="ECO:0007669"/>
    <property type="project" value="UniProtKB-KW"/>
</dbReference>
<evidence type="ECO:0000313" key="14">
    <source>
        <dbReference type="EnsemblMetazoa" id="XP_038045992.1"/>
    </source>
</evidence>
<accession>A0A913Z2Q7</accession>
<evidence type="ECO:0000256" key="10">
    <source>
        <dbReference type="SAM" id="SignalP"/>
    </source>
</evidence>
<dbReference type="InterPro" id="IPR025661">
    <property type="entry name" value="Pept_asp_AS"/>
</dbReference>
<dbReference type="Pfam" id="PF00112">
    <property type="entry name" value="Peptidase_C1"/>
    <property type="match status" value="1"/>
</dbReference>
<keyword evidence="3" id="KW-0645">Protease</keyword>
<dbReference type="SMART" id="SM00043">
    <property type="entry name" value="CY"/>
    <property type="match status" value="1"/>
</dbReference>
<evidence type="ECO:0000259" key="11">
    <source>
        <dbReference type="SMART" id="SM00043"/>
    </source>
</evidence>
<keyword evidence="7" id="KW-0865">Zymogen</keyword>
<dbReference type="SUPFAM" id="SSF54001">
    <property type="entry name" value="Cysteine proteinases"/>
    <property type="match status" value="1"/>
</dbReference>
<evidence type="ECO:0000256" key="9">
    <source>
        <dbReference type="ARBA" id="ARBA00023180"/>
    </source>
</evidence>
<evidence type="ECO:0000259" key="12">
    <source>
        <dbReference type="SMART" id="SM00645"/>
    </source>
</evidence>
<dbReference type="InterPro" id="IPR013128">
    <property type="entry name" value="Peptidase_C1A"/>
</dbReference>
<name>A0A913Z2Q7_PATMI</name>